<dbReference type="GO" id="GO:0006433">
    <property type="term" value="P:prolyl-tRNA aminoacylation"/>
    <property type="evidence" value="ECO:0007669"/>
    <property type="project" value="UniProtKB-UniRule"/>
</dbReference>
<dbReference type="InterPro" id="IPR004154">
    <property type="entry name" value="Anticodon-bd"/>
</dbReference>
<dbReference type="EMBL" id="SEZK01000005">
    <property type="protein sequence ID" value="RYU53063.1"/>
    <property type="molecule type" value="Genomic_DNA"/>
</dbReference>
<dbReference type="InterPro" id="IPR023717">
    <property type="entry name" value="Pro-tRNA-Synthase_IIa_type1"/>
</dbReference>
<dbReference type="HAMAP" id="MF_01569">
    <property type="entry name" value="Pro_tRNA_synth_type1"/>
    <property type="match status" value="1"/>
</dbReference>
<dbReference type="FunFam" id="3.90.960.10:FF:000001">
    <property type="entry name" value="Proline--tRNA ligase"/>
    <property type="match status" value="1"/>
</dbReference>
<keyword evidence="7 10" id="KW-0648">Protein biosynthesis</keyword>
<comment type="similarity">
    <text evidence="10">Belongs to the class-II aminoacyl-tRNA synthetase family. ProS type 1 subfamily.</text>
</comment>
<dbReference type="PROSITE" id="PS50862">
    <property type="entry name" value="AA_TRNA_LIGASE_II"/>
    <property type="match status" value="1"/>
</dbReference>
<dbReference type="Pfam" id="PF00587">
    <property type="entry name" value="tRNA-synt_2b"/>
    <property type="match status" value="1"/>
</dbReference>
<dbReference type="Proteomes" id="UP000294063">
    <property type="component" value="Unassembled WGS sequence"/>
</dbReference>
<feature type="domain" description="Aminoacyl-transfer RNA synthetases class-II family profile" evidence="11">
    <location>
        <begin position="33"/>
        <end position="468"/>
    </location>
</feature>
<evidence type="ECO:0000256" key="5">
    <source>
        <dbReference type="ARBA" id="ARBA00022741"/>
    </source>
</evidence>
<dbReference type="GO" id="GO:0005829">
    <property type="term" value="C:cytosol"/>
    <property type="evidence" value="ECO:0007669"/>
    <property type="project" value="TreeGrafter"/>
</dbReference>
<accession>A0A4Q5KYG1</accession>
<dbReference type="GO" id="GO:0004827">
    <property type="term" value="F:proline-tRNA ligase activity"/>
    <property type="evidence" value="ECO:0007669"/>
    <property type="project" value="UniProtKB-UniRule"/>
</dbReference>
<dbReference type="GO" id="GO:0005524">
    <property type="term" value="F:ATP binding"/>
    <property type="evidence" value="ECO:0007669"/>
    <property type="project" value="UniProtKB-UniRule"/>
</dbReference>
<dbReference type="GO" id="GO:0002161">
    <property type="term" value="F:aminoacyl-tRNA deacylase activity"/>
    <property type="evidence" value="ECO:0007669"/>
    <property type="project" value="InterPro"/>
</dbReference>
<evidence type="ECO:0000256" key="4">
    <source>
        <dbReference type="ARBA" id="ARBA00022598"/>
    </source>
</evidence>
<evidence type="ECO:0000313" key="15">
    <source>
        <dbReference type="Proteomes" id="UP000294166"/>
    </source>
</evidence>
<dbReference type="FunFam" id="3.30.930.10:FF:000043">
    <property type="entry name" value="Proline--tRNA ligase"/>
    <property type="match status" value="1"/>
</dbReference>
<dbReference type="PANTHER" id="PTHR42753:SF2">
    <property type="entry name" value="PROLINE--TRNA LIGASE"/>
    <property type="match status" value="1"/>
</dbReference>
<sequence>MRTSKYLLSTLKETPNDAEVVSHQLMLRAGMIRRLASGLYTWLPTGLRVLRKVENIVRQEIDNAGAIETLMPVVQPFELWEETGRSEKMGPELLRFTDRHVRPFVLSPTAEEVITSLVRNEVNSYKQLPLNLYQIQTKFRDERRPRFGVMRAREFCMMDAYSFDIDKEGLQKSYDAMHDAYCKAFDRMGLEYRPVLADSGAIGGSGSQEFHVLAESGEDLIAFSTESDYAANIEKAEALAPTTERAAPTQEMTTVDTPNAKTIAELVEQHGIAIEKTVKTLFVKASDEIDADIIALIIRGDHELNEVKAENLKEVASPLEMADEAQLRDLIGAGAGSLGPVGLELPFIVDRSVAVMSDFGTGANIDGKHFFGVNWERDVQLGQVEDLRNVVEGDLSPCGQGTLQLKRGIEVGHIFQLGTAYSEAMNCGVLDANGKNSILEMGCYGIGVSRVVASAIEQNNDEYGIVWPEALAPFTVAIVPMNMHKSERVKEAAEKLYAELTAMGIDVLFDDRKERPGVMFKDIELIGIPHTVVIGDRSMDEGNFEYKNRRANSKEVVEIANIVEHIKAQLS</sequence>
<dbReference type="CDD" id="cd00861">
    <property type="entry name" value="ProRS_anticodon_short"/>
    <property type="match status" value="1"/>
</dbReference>
<evidence type="ECO:0000256" key="6">
    <source>
        <dbReference type="ARBA" id="ARBA00022840"/>
    </source>
</evidence>
<dbReference type="InterPro" id="IPR002316">
    <property type="entry name" value="Pro-tRNA-ligase_IIa"/>
</dbReference>
<dbReference type="CDD" id="cd00779">
    <property type="entry name" value="ProRS_core_prok"/>
    <property type="match status" value="1"/>
</dbReference>
<evidence type="ECO:0000256" key="8">
    <source>
        <dbReference type="ARBA" id="ARBA00023146"/>
    </source>
</evidence>
<dbReference type="InterPro" id="IPR036754">
    <property type="entry name" value="YbaK/aa-tRNA-synt-asso_dom_sf"/>
</dbReference>
<evidence type="ECO:0000256" key="7">
    <source>
        <dbReference type="ARBA" id="ARBA00022917"/>
    </source>
</evidence>
<comment type="function">
    <text evidence="10">Catalyzes the attachment of proline to tRNA(Pro) in a two-step reaction: proline is first activated by ATP to form Pro-AMP and then transferred to the acceptor end of tRNA(Pro). As ProRS can inadvertently accommodate and process non-cognate amino acids such as alanine and cysteine, to avoid such errors it has two additional distinct editing activities against alanine. One activity is designated as 'pretransfer' editing and involves the tRNA(Pro)-independent hydrolysis of activated Ala-AMP. The other activity is designated 'posttransfer' editing and involves deacylation of mischarged Ala-tRNA(Pro). The misacylated Cys-tRNA(Pro) is not edited by ProRS.</text>
</comment>
<comment type="subcellular location">
    <subcellularLocation>
        <location evidence="1 10">Cytoplasm</location>
    </subcellularLocation>
</comment>
<dbReference type="Pfam" id="PF03129">
    <property type="entry name" value="HGTP_anticodon"/>
    <property type="match status" value="1"/>
</dbReference>
<comment type="catalytic activity">
    <reaction evidence="9 10">
        <text>tRNA(Pro) + L-proline + ATP = L-prolyl-tRNA(Pro) + AMP + diphosphate</text>
        <dbReference type="Rhea" id="RHEA:14305"/>
        <dbReference type="Rhea" id="RHEA-COMP:9700"/>
        <dbReference type="Rhea" id="RHEA-COMP:9702"/>
        <dbReference type="ChEBI" id="CHEBI:30616"/>
        <dbReference type="ChEBI" id="CHEBI:33019"/>
        <dbReference type="ChEBI" id="CHEBI:60039"/>
        <dbReference type="ChEBI" id="CHEBI:78442"/>
        <dbReference type="ChEBI" id="CHEBI:78532"/>
        <dbReference type="ChEBI" id="CHEBI:456215"/>
        <dbReference type="EC" id="6.1.1.15"/>
    </reaction>
</comment>
<keyword evidence="8 10" id="KW-0030">Aminoacyl-tRNA synthetase</keyword>
<reference evidence="14 15" key="1">
    <citation type="submission" date="2019-02" db="EMBL/GenBank/DDBJ databases">
        <title>Genome sequences of Aliivibrio finisterrensis strains from farmed Atlantic salmon.</title>
        <authorList>
            <person name="Bowman J.P."/>
        </authorList>
    </citation>
    <scope>NUCLEOTIDE SEQUENCE [LARGE SCALE GENOMIC DNA]</scope>
    <source>
        <strain evidence="13 15">A21</strain>
        <strain evidence="12 14">A46</strain>
    </source>
</reference>
<dbReference type="InterPro" id="IPR050062">
    <property type="entry name" value="Pro-tRNA_synthetase"/>
</dbReference>
<dbReference type="InterPro" id="IPR045864">
    <property type="entry name" value="aa-tRNA-synth_II/BPL/LPL"/>
</dbReference>
<evidence type="ECO:0000313" key="14">
    <source>
        <dbReference type="Proteomes" id="UP000294063"/>
    </source>
</evidence>
<dbReference type="InterPro" id="IPR036621">
    <property type="entry name" value="Anticodon-bd_dom_sf"/>
</dbReference>
<dbReference type="PIRSF" id="PIRSF001535">
    <property type="entry name" value="ProRS_1"/>
    <property type="match status" value="1"/>
</dbReference>
<dbReference type="CDD" id="cd04334">
    <property type="entry name" value="ProRS-INS"/>
    <property type="match status" value="1"/>
</dbReference>
<evidence type="ECO:0000313" key="13">
    <source>
        <dbReference type="EMBL" id="RYU63504.1"/>
    </source>
</evidence>
<keyword evidence="3 10" id="KW-0963">Cytoplasm</keyword>
<dbReference type="EMBL" id="SEZN01000025">
    <property type="protein sequence ID" value="RYU63504.1"/>
    <property type="molecule type" value="Genomic_DNA"/>
</dbReference>
<protein>
    <recommendedName>
        <fullName evidence="10">Proline--tRNA ligase</fullName>
        <ecNumber evidence="10">6.1.1.15</ecNumber>
    </recommendedName>
    <alternativeName>
        <fullName evidence="10">Prolyl-tRNA synthetase</fullName>
        <shortName evidence="10">ProRS</shortName>
    </alternativeName>
</protein>
<evidence type="ECO:0000256" key="1">
    <source>
        <dbReference type="ARBA" id="ARBA00004496"/>
    </source>
</evidence>
<keyword evidence="5 10" id="KW-0547">Nucleotide-binding</keyword>
<dbReference type="InterPro" id="IPR004500">
    <property type="entry name" value="Pro-tRNA-synth_IIa_bac-type"/>
</dbReference>
<evidence type="ECO:0000256" key="9">
    <source>
        <dbReference type="ARBA" id="ARBA00047671"/>
    </source>
</evidence>
<name>A0A4Q5KYG1_9GAMM</name>
<keyword evidence="15" id="KW-1185">Reference proteome</keyword>
<proteinExistence type="inferred from homology"/>
<comment type="subunit">
    <text evidence="2 10">Homodimer.</text>
</comment>
<dbReference type="SUPFAM" id="SSF55681">
    <property type="entry name" value="Class II aaRS and biotin synthetases"/>
    <property type="match status" value="1"/>
</dbReference>
<evidence type="ECO:0000256" key="3">
    <source>
        <dbReference type="ARBA" id="ARBA00022490"/>
    </source>
</evidence>
<comment type="domain">
    <text evidence="10">Consists of three domains: the N-terminal catalytic domain, the editing domain and the C-terminal anticodon-binding domain.</text>
</comment>
<dbReference type="Proteomes" id="UP000294166">
    <property type="component" value="Unassembled WGS sequence"/>
</dbReference>
<dbReference type="PRINTS" id="PR01046">
    <property type="entry name" value="TRNASYNTHPRO"/>
</dbReference>
<organism evidence="12 14">
    <name type="scientific">Aliivibrio finisterrensis</name>
    <dbReference type="NCBI Taxonomy" id="511998"/>
    <lineage>
        <taxon>Bacteria</taxon>
        <taxon>Pseudomonadati</taxon>
        <taxon>Pseudomonadota</taxon>
        <taxon>Gammaproteobacteria</taxon>
        <taxon>Vibrionales</taxon>
        <taxon>Vibrionaceae</taxon>
        <taxon>Aliivibrio</taxon>
    </lineage>
</organism>
<keyword evidence="4 10" id="KW-0436">Ligase</keyword>
<dbReference type="InterPro" id="IPR006195">
    <property type="entry name" value="aa-tRNA-synth_II"/>
</dbReference>
<dbReference type="InterPro" id="IPR033730">
    <property type="entry name" value="ProRS_core_prok"/>
</dbReference>
<comment type="caution">
    <text evidence="12">The sequence shown here is derived from an EMBL/GenBank/DDBJ whole genome shotgun (WGS) entry which is preliminary data.</text>
</comment>
<evidence type="ECO:0000256" key="10">
    <source>
        <dbReference type="HAMAP-Rule" id="MF_01569"/>
    </source>
</evidence>
<dbReference type="InterPro" id="IPR007214">
    <property type="entry name" value="YbaK/aa-tRNA-synth-assoc-dom"/>
</dbReference>
<dbReference type="EC" id="6.1.1.15" evidence="10"/>
<dbReference type="AlphaFoldDB" id="A0A4Q5KYG1"/>
<dbReference type="Pfam" id="PF04073">
    <property type="entry name" value="tRNA_edit"/>
    <property type="match status" value="1"/>
</dbReference>
<dbReference type="FunFam" id="3.40.50.800:FF:000006">
    <property type="entry name" value="Proline--tRNA ligase"/>
    <property type="match status" value="1"/>
</dbReference>
<dbReference type="InterPro" id="IPR044140">
    <property type="entry name" value="ProRS_anticodon_short"/>
</dbReference>
<dbReference type="PANTHER" id="PTHR42753">
    <property type="entry name" value="MITOCHONDRIAL RIBOSOME PROTEIN L39/PROLYL-TRNA LIGASE FAMILY MEMBER"/>
    <property type="match status" value="1"/>
</dbReference>
<dbReference type="NCBIfam" id="NF006625">
    <property type="entry name" value="PRK09194.1"/>
    <property type="match status" value="1"/>
</dbReference>
<dbReference type="InterPro" id="IPR002314">
    <property type="entry name" value="aa-tRNA-synt_IIb"/>
</dbReference>
<dbReference type="SUPFAM" id="SSF55826">
    <property type="entry name" value="YbaK/ProRS associated domain"/>
    <property type="match status" value="1"/>
</dbReference>
<dbReference type="Gene3D" id="3.30.930.10">
    <property type="entry name" value="Bira Bifunctional Protein, Domain 2"/>
    <property type="match status" value="2"/>
</dbReference>
<evidence type="ECO:0000256" key="2">
    <source>
        <dbReference type="ARBA" id="ARBA00011738"/>
    </source>
</evidence>
<evidence type="ECO:0000259" key="11">
    <source>
        <dbReference type="PROSITE" id="PS50862"/>
    </source>
</evidence>
<dbReference type="RefSeq" id="WP_130047224.1">
    <property type="nucleotide sequence ID" value="NZ_SEZK01000005.1"/>
</dbReference>
<dbReference type="Gene3D" id="3.40.50.800">
    <property type="entry name" value="Anticodon-binding domain"/>
    <property type="match status" value="1"/>
</dbReference>
<dbReference type="NCBIfam" id="TIGR00409">
    <property type="entry name" value="proS_fam_II"/>
    <property type="match status" value="1"/>
</dbReference>
<gene>
    <name evidence="10" type="primary">proS</name>
    <name evidence="13" type="ORF">ERW53_13685</name>
    <name evidence="12" type="ORF">ERW57_04800</name>
</gene>
<keyword evidence="6 10" id="KW-0067">ATP-binding</keyword>
<evidence type="ECO:0000313" key="12">
    <source>
        <dbReference type="EMBL" id="RYU53063.1"/>
    </source>
</evidence>
<dbReference type="SUPFAM" id="SSF52954">
    <property type="entry name" value="Class II aaRS ABD-related"/>
    <property type="match status" value="1"/>
</dbReference>